<dbReference type="InterPro" id="IPR036770">
    <property type="entry name" value="Ankyrin_rpt-contain_sf"/>
</dbReference>
<keyword evidence="2 3" id="KW-0040">ANK repeat</keyword>
<evidence type="ECO:0000256" key="1">
    <source>
        <dbReference type="ARBA" id="ARBA00022737"/>
    </source>
</evidence>
<feature type="compositionally biased region" description="Polar residues" evidence="4">
    <location>
        <begin position="105"/>
        <end position="123"/>
    </location>
</feature>
<dbReference type="Pfam" id="PF12796">
    <property type="entry name" value="Ank_2"/>
    <property type="match status" value="1"/>
</dbReference>
<organism evidence="5">
    <name type="scientific">Pseudictyota dubia</name>
    <dbReference type="NCBI Taxonomy" id="2749911"/>
    <lineage>
        <taxon>Eukaryota</taxon>
        <taxon>Sar</taxon>
        <taxon>Stramenopiles</taxon>
        <taxon>Ochrophyta</taxon>
        <taxon>Bacillariophyta</taxon>
        <taxon>Mediophyceae</taxon>
        <taxon>Biddulphiophycidae</taxon>
        <taxon>Eupodiscales</taxon>
        <taxon>Odontellaceae</taxon>
        <taxon>Pseudictyota</taxon>
    </lineage>
</organism>
<dbReference type="GO" id="GO:0005737">
    <property type="term" value="C:cytoplasm"/>
    <property type="evidence" value="ECO:0007669"/>
    <property type="project" value="TreeGrafter"/>
</dbReference>
<feature type="region of interest" description="Disordered" evidence="4">
    <location>
        <begin position="525"/>
        <end position="554"/>
    </location>
</feature>
<dbReference type="AlphaFoldDB" id="A0A7R9W2T9"/>
<name>A0A7R9W2T9_9STRA</name>
<feature type="region of interest" description="Disordered" evidence="4">
    <location>
        <begin position="156"/>
        <end position="175"/>
    </location>
</feature>
<protein>
    <submittedName>
        <fullName evidence="5">Uncharacterized protein</fullName>
    </submittedName>
</protein>
<dbReference type="GO" id="GO:0051017">
    <property type="term" value="P:actin filament bundle assembly"/>
    <property type="evidence" value="ECO:0007669"/>
    <property type="project" value="TreeGrafter"/>
</dbReference>
<dbReference type="SUPFAM" id="SSF48403">
    <property type="entry name" value="Ankyrin repeat"/>
    <property type="match status" value="1"/>
</dbReference>
<evidence type="ECO:0000256" key="2">
    <source>
        <dbReference type="ARBA" id="ARBA00023043"/>
    </source>
</evidence>
<dbReference type="GO" id="GO:0051015">
    <property type="term" value="F:actin filament binding"/>
    <property type="evidence" value="ECO:0007669"/>
    <property type="project" value="TreeGrafter"/>
</dbReference>
<dbReference type="PANTHER" id="PTHR24153">
    <property type="entry name" value="ESPIN"/>
    <property type="match status" value="1"/>
</dbReference>
<dbReference type="Gene3D" id="1.25.40.20">
    <property type="entry name" value="Ankyrin repeat-containing domain"/>
    <property type="match status" value="1"/>
</dbReference>
<dbReference type="InterPro" id="IPR052420">
    <property type="entry name" value="Espin/Espin-like"/>
</dbReference>
<proteinExistence type="predicted"/>
<dbReference type="PROSITE" id="PS50088">
    <property type="entry name" value="ANK_REPEAT"/>
    <property type="match status" value="1"/>
</dbReference>
<keyword evidence="1" id="KW-0677">Repeat</keyword>
<feature type="repeat" description="ANK" evidence="3">
    <location>
        <begin position="282"/>
        <end position="315"/>
    </location>
</feature>
<feature type="compositionally biased region" description="Polar residues" evidence="4">
    <location>
        <begin position="156"/>
        <end position="171"/>
    </location>
</feature>
<dbReference type="PANTHER" id="PTHR24153:SF8">
    <property type="entry name" value="FORKED, ISOFORM F"/>
    <property type="match status" value="1"/>
</dbReference>
<dbReference type="SMART" id="SM00248">
    <property type="entry name" value="ANK"/>
    <property type="match status" value="4"/>
</dbReference>
<sequence>MIRSQSRERNIPPQSAAAAASLLDKTMTLPFDDETVPLHIANSGVAKHYRRVRCPSLPAKATSLSNHDHSDRREFFFAEGKWKEDSDTCKDGSSFPEEGRGENVKLTSGLSPTETCSVHSANSGHGGERSPSSPAKSATLMMSRFCEDSLEFSISESESDDNTMSNGTTFNEGRDRVIDFPPDVVSMKFCDIHPASSGPACSPQGIARIIHRLLRNRSWSDVIHLAKLHPDAVSVPVSFSFKGEKSMATALHVAASLVPPLDVVDALVTAHPESVHGADTATGRLPIHVAIAAGASSEVVRYLLQCHTECSIRTDRDGNGALHYAAMFGTDEVIKCIVEDFERGLGERGIEGDGGTAAVAAASVPNWRGQTALYLLCARRCNKGGYEEEAGRSVAEAEEGAEGSRLEAAQPLLRAFLSVSDIDIRGRSPLHAVCNSHNPMMWDDVKLLLDGPFGDVPIEGSKWPTTPGCVSRCQSQPHPEHENEGGNRRLQGEPSEAPRTCTGGSLFRKAAASIISTRVRRAATSAWHSRRPTEEKISLNNRGKSATYPRHASPITMKKRNYGLQF</sequence>
<dbReference type="EMBL" id="HBED01023445">
    <property type="protein sequence ID" value="CAD8312855.1"/>
    <property type="molecule type" value="Transcribed_RNA"/>
</dbReference>
<dbReference type="InterPro" id="IPR002110">
    <property type="entry name" value="Ankyrin_rpt"/>
</dbReference>
<reference evidence="5" key="1">
    <citation type="submission" date="2021-01" db="EMBL/GenBank/DDBJ databases">
        <authorList>
            <person name="Corre E."/>
            <person name="Pelletier E."/>
            <person name="Niang G."/>
            <person name="Scheremetjew M."/>
            <person name="Finn R."/>
            <person name="Kale V."/>
            <person name="Holt S."/>
            <person name="Cochrane G."/>
            <person name="Meng A."/>
            <person name="Brown T."/>
            <person name="Cohen L."/>
        </authorList>
    </citation>
    <scope>NUCLEOTIDE SEQUENCE</scope>
    <source>
        <strain evidence="5">CCMP147</strain>
    </source>
</reference>
<gene>
    <name evidence="5" type="ORF">TDUB1175_LOCUS11644</name>
</gene>
<evidence type="ECO:0000256" key="3">
    <source>
        <dbReference type="PROSITE-ProRule" id="PRU00023"/>
    </source>
</evidence>
<feature type="region of interest" description="Disordered" evidence="4">
    <location>
        <begin position="468"/>
        <end position="503"/>
    </location>
</feature>
<accession>A0A7R9W2T9</accession>
<feature type="compositionally biased region" description="Basic and acidic residues" evidence="4">
    <location>
        <begin position="478"/>
        <end position="491"/>
    </location>
</feature>
<evidence type="ECO:0000256" key="4">
    <source>
        <dbReference type="SAM" id="MobiDB-lite"/>
    </source>
</evidence>
<feature type="region of interest" description="Disordered" evidence="4">
    <location>
        <begin position="84"/>
        <end position="137"/>
    </location>
</feature>
<evidence type="ECO:0000313" key="5">
    <source>
        <dbReference type="EMBL" id="CAD8312855.1"/>
    </source>
</evidence>